<dbReference type="EMBL" id="JH712026">
    <property type="protein sequence ID" value="EIW51139.1"/>
    <property type="molecule type" value="Genomic_DNA"/>
</dbReference>
<dbReference type="KEGG" id="tvs:TRAVEDRAFT_32651"/>
<evidence type="ECO:0000313" key="3">
    <source>
        <dbReference type="Proteomes" id="UP000054317"/>
    </source>
</evidence>
<keyword evidence="3" id="KW-1185">Reference proteome</keyword>
<name>R7S862_TRAVS</name>
<organism evidence="2 3">
    <name type="scientific">Trametes versicolor (strain FP-101664)</name>
    <name type="common">White-rot fungus</name>
    <name type="synonym">Coriolus versicolor</name>
    <dbReference type="NCBI Taxonomy" id="717944"/>
    <lineage>
        <taxon>Eukaryota</taxon>
        <taxon>Fungi</taxon>
        <taxon>Dikarya</taxon>
        <taxon>Basidiomycota</taxon>
        <taxon>Agaricomycotina</taxon>
        <taxon>Agaricomycetes</taxon>
        <taxon>Polyporales</taxon>
        <taxon>Polyporaceae</taxon>
        <taxon>Trametes</taxon>
    </lineage>
</organism>
<protein>
    <submittedName>
        <fullName evidence="2">Uncharacterized protein</fullName>
    </submittedName>
</protein>
<reference evidence="3" key="1">
    <citation type="journal article" date="2012" name="Science">
        <title>The Paleozoic origin of enzymatic lignin decomposition reconstructed from 31 fungal genomes.</title>
        <authorList>
            <person name="Floudas D."/>
            <person name="Binder M."/>
            <person name="Riley R."/>
            <person name="Barry K."/>
            <person name="Blanchette R.A."/>
            <person name="Henrissat B."/>
            <person name="Martinez A.T."/>
            <person name="Otillar R."/>
            <person name="Spatafora J.W."/>
            <person name="Yadav J.S."/>
            <person name="Aerts A."/>
            <person name="Benoit I."/>
            <person name="Boyd A."/>
            <person name="Carlson A."/>
            <person name="Copeland A."/>
            <person name="Coutinho P.M."/>
            <person name="de Vries R.P."/>
            <person name="Ferreira P."/>
            <person name="Findley K."/>
            <person name="Foster B."/>
            <person name="Gaskell J."/>
            <person name="Glotzer D."/>
            <person name="Gorecki P."/>
            <person name="Heitman J."/>
            <person name="Hesse C."/>
            <person name="Hori C."/>
            <person name="Igarashi K."/>
            <person name="Jurgens J.A."/>
            <person name="Kallen N."/>
            <person name="Kersten P."/>
            <person name="Kohler A."/>
            <person name="Kuees U."/>
            <person name="Kumar T.K.A."/>
            <person name="Kuo A."/>
            <person name="LaButti K."/>
            <person name="Larrondo L.F."/>
            <person name="Lindquist E."/>
            <person name="Ling A."/>
            <person name="Lombard V."/>
            <person name="Lucas S."/>
            <person name="Lundell T."/>
            <person name="Martin R."/>
            <person name="McLaughlin D.J."/>
            <person name="Morgenstern I."/>
            <person name="Morin E."/>
            <person name="Murat C."/>
            <person name="Nagy L.G."/>
            <person name="Nolan M."/>
            <person name="Ohm R.A."/>
            <person name="Patyshakuliyeva A."/>
            <person name="Rokas A."/>
            <person name="Ruiz-Duenas F.J."/>
            <person name="Sabat G."/>
            <person name="Salamov A."/>
            <person name="Samejima M."/>
            <person name="Schmutz J."/>
            <person name="Slot J.C."/>
            <person name="St John F."/>
            <person name="Stenlid J."/>
            <person name="Sun H."/>
            <person name="Sun S."/>
            <person name="Syed K."/>
            <person name="Tsang A."/>
            <person name="Wiebenga A."/>
            <person name="Young D."/>
            <person name="Pisabarro A."/>
            <person name="Eastwood D.C."/>
            <person name="Martin F."/>
            <person name="Cullen D."/>
            <person name="Grigoriev I.V."/>
            <person name="Hibbett D.S."/>
        </authorList>
    </citation>
    <scope>NUCLEOTIDE SEQUENCE [LARGE SCALE GENOMIC DNA]</scope>
    <source>
        <strain evidence="3">FP-101664</strain>
    </source>
</reference>
<evidence type="ECO:0000256" key="1">
    <source>
        <dbReference type="SAM" id="MobiDB-lite"/>
    </source>
</evidence>
<evidence type="ECO:0000313" key="2">
    <source>
        <dbReference type="EMBL" id="EIW51139.1"/>
    </source>
</evidence>
<dbReference type="KEGG" id="tvs:TRAVEDRAFT_32021"/>
<proteinExistence type="predicted"/>
<dbReference type="Proteomes" id="UP000054317">
    <property type="component" value="Unassembled WGS sequence"/>
</dbReference>
<dbReference type="RefSeq" id="XP_008044663.1">
    <property type="nucleotide sequence ID" value="XM_008046472.1"/>
</dbReference>
<feature type="compositionally biased region" description="Low complexity" evidence="1">
    <location>
        <begin position="49"/>
        <end position="68"/>
    </location>
</feature>
<dbReference type="GeneID" id="19413727"/>
<feature type="region of interest" description="Disordered" evidence="1">
    <location>
        <begin position="49"/>
        <end position="88"/>
    </location>
</feature>
<gene>
    <name evidence="2" type="ORF">TRAVEDRAFT_32651</name>
</gene>
<accession>R7S862</accession>
<dbReference type="AlphaFoldDB" id="R7S862"/>
<sequence>MISVQVQNAAALQEAQRKIDEQNAALERAQADAAQAQADAAQAQADAAQAAAAVLNPDNAPAPVANGGQPPPPQPKIPKPRVPRGKTLRIRQSMGIDEKEYTFPVPHPLSCPWRRTCLGV</sequence>
<feature type="compositionally biased region" description="Basic residues" evidence="1">
    <location>
        <begin position="78"/>
        <end position="88"/>
    </location>
</feature>
<dbReference type="RefSeq" id="XP_008045976.1">
    <property type="nucleotide sequence ID" value="XM_008047785.1"/>
</dbReference>